<proteinExistence type="inferred from homology"/>
<dbReference type="AlphaFoldDB" id="A0A157MTZ7"/>
<dbReference type="InterPro" id="IPR000515">
    <property type="entry name" value="MetI-like"/>
</dbReference>
<evidence type="ECO:0000256" key="6">
    <source>
        <dbReference type="ARBA" id="ARBA00022505"/>
    </source>
</evidence>
<dbReference type="Gene3D" id="1.10.3720.10">
    <property type="entry name" value="MetI-like"/>
    <property type="match status" value="1"/>
</dbReference>
<dbReference type="EMBL" id="FKBS01000013">
    <property type="protein sequence ID" value="SAI12264.1"/>
    <property type="molecule type" value="Genomic_DNA"/>
</dbReference>
<feature type="transmembrane region" description="Helical" evidence="10">
    <location>
        <begin position="176"/>
        <end position="198"/>
    </location>
</feature>
<name>A0A157MTZ7_9BORD</name>
<feature type="transmembrane region" description="Helical" evidence="10">
    <location>
        <begin position="130"/>
        <end position="148"/>
    </location>
</feature>
<dbReference type="NCBIfam" id="TIGR02141">
    <property type="entry name" value="modB_ABC"/>
    <property type="match status" value="1"/>
</dbReference>
<evidence type="ECO:0000313" key="13">
    <source>
        <dbReference type="EMBL" id="SAI12264.1"/>
    </source>
</evidence>
<evidence type="ECO:0000256" key="5">
    <source>
        <dbReference type="ARBA" id="ARBA00022475"/>
    </source>
</evidence>
<evidence type="ECO:0000256" key="11">
    <source>
        <dbReference type="RuleBase" id="RU365097"/>
    </source>
</evidence>
<evidence type="ECO:0000256" key="4">
    <source>
        <dbReference type="ARBA" id="ARBA00022448"/>
    </source>
</evidence>
<dbReference type="Pfam" id="PF00528">
    <property type="entry name" value="BPD_transp_1"/>
    <property type="match status" value="1"/>
</dbReference>
<evidence type="ECO:0000256" key="2">
    <source>
        <dbReference type="ARBA" id="ARBA00004651"/>
    </source>
</evidence>
<keyword evidence="9 10" id="KW-0472">Membrane</keyword>
<keyword evidence="6 11" id="KW-0500">Molybdenum</keyword>
<keyword evidence="4 10" id="KW-0813">Transport</keyword>
<keyword evidence="11" id="KW-0997">Cell inner membrane</keyword>
<sequence length="262" mass="27992">MWLIHRSGVLGSLLKRQRGRIAVANLYNPVFRCILVDMTLPTLAAFEWFPLILSLKVAALATVVALVIGVALGWLFARRPFPGSGVLEAICMLPLVLPPTVIGYAILVAAGRRSPLGAWLREHLDYTIIFSWHGAVVASAVVALPLVLKSASSAFAHIDRTLEAAASTLRQSPWSVFVRVTLPLAWPGILAGTLLAFARAMGEFGASLMVAGSIPGRTQTLSMAIYDAVQAGQDDLALLLVTVTSLLSVAILVASNRYLSVR</sequence>
<feature type="transmembrane region" description="Helical" evidence="10">
    <location>
        <begin position="236"/>
        <end position="254"/>
    </location>
</feature>
<feature type="transmembrane region" description="Helical" evidence="10">
    <location>
        <begin position="21"/>
        <end position="46"/>
    </location>
</feature>
<reference evidence="13 14" key="1">
    <citation type="submission" date="2016-03" db="EMBL/GenBank/DDBJ databases">
        <authorList>
            <consortium name="Pathogen Informatics"/>
        </authorList>
    </citation>
    <scope>NUCLEOTIDE SEQUENCE [LARGE SCALE GENOMIC DNA]</scope>
    <source>
        <strain evidence="13 14">NCTC13364</strain>
    </source>
</reference>
<accession>A0A157MTZ7</accession>
<keyword evidence="7 10" id="KW-0812">Transmembrane</keyword>
<dbReference type="PANTHER" id="PTHR30183:SF3">
    <property type="entry name" value="MOLYBDENUM TRANSPORT SYSTEM PERMEASE PROTEIN MODB"/>
    <property type="match status" value="1"/>
</dbReference>
<evidence type="ECO:0000256" key="9">
    <source>
        <dbReference type="ARBA" id="ARBA00023136"/>
    </source>
</evidence>
<keyword evidence="8 10" id="KW-1133">Transmembrane helix</keyword>
<evidence type="ECO:0000256" key="7">
    <source>
        <dbReference type="ARBA" id="ARBA00022692"/>
    </source>
</evidence>
<evidence type="ECO:0000256" key="3">
    <source>
        <dbReference type="ARBA" id="ARBA00007069"/>
    </source>
</evidence>
<dbReference type="SUPFAM" id="SSF161098">
    <property type="entry name" value="MetI-like"/>
    <property type="match status" value="1"/>
</dbReference>
<dbReference type="Proteomes" id="UP000077037">
    <property type="component" value="Unassembled WGS sequence"/>
</dbReference>
<evidence type="ECO:0000259" key="12">
    <source>
        <dbReference type="PROSITE" id="PS50928"/>
    </source>
</evidence>
<feature type="transmembrane region" description="Helical" evidence="10">
    <location>
        <begin position="58"/>
        <end position="77"/>
    </location>
</feature>
<dbReference type="GO" id="GO:0015098">
    <property type="term" value="F:molybdate ion transmembrane transporter activity"/>
    <property type="evidence" value="ECO:0007669"/>
    <property type="project" value="UniProtKB-UniRule"/>
</dbReference>
<comment type="function">
    <text evidence="1 11">Part of the binding-protein-dependent transport system for molybdenum; probably responsible for the translocation of the substrate across the membrane.</text>
</comment>
<dbReference type="InterPro" id="IPR011867">
    <property type="entry name" value="ModB_ABC"/>
</dbReference>
<comment type="similarity">
    <text evidence="3 11">Belongs to the binding-protein-dependent transport system permease family. CysTW subfamily.</text>
</comment>
<dbReference type="PANTHER" id="PTHR30183">
    <property type="entry name" value="MOLYBDENUM TRANSPORT SYSTEM PERMEASE PROTEIN MODB"/>
    <property type="match status" value="1"/>
</dbReference>
<evidence type="ECO:0000256" key="1">
    <source>
        <dbReference type="ARBA" id="ARBA00002949"/>
    </source>
</evidence>
<keyword evidence="5" id="KW-1003">Cell membrane</keyword>
<organism evidence="13 14">
    <name type="scientific">Bordetella ansorpii</name>
    <dbReference type="NCBI Taxonomy" id="288768"/>
    <lineage>
        <taxon>Bacteria</taxon>
        <taxon>Pseudomonadati</taxon>
        <taxon>Pseudomonadota</taxon>
        <taxon>Betaproteobacteria</taxon>
        <taxon>Burkholderiales</taxon>
        <taxon>Alcaligenaceae</taxon>
        <taxon>Bordetella</taxon>
    </lineage>
</organism>
<evidence type="ECO:0000256" key="10">
    <source>
        <dbReference type="RuleBase" id="RU363032"/>
    </source>
</evidence>
<gene>
    <name evidence="13" type="primary">modB_2</name>
    <name evidence="13" type="ORF">SAMEA1982600_01404</name>
</gene>
<protein>
    <recommendedName>
        <fullName evidence="11">Molybdenum transport system permease</fullName>
    </recommendedName>
</protein>
<comment type="subcellular location">
    <subcellularLocation>
        <location evidence="11">Cell inner membrane</location>
        <topology evidence="11">Multi-pass membrane protein</topology>
    </subcellularLocation>
    <subcellularLocation>
        <location evidence="2 10">Cell membrane</location>
        <topology evidence="2 10">Multi-pass membrane protein</topology>
    </subcellularLocation>
</comment>
<evidence type="ECO:0000256" key="8">
    <source>
        <dbReference type="ARBA" id="ARBA00022989"/>
    </source>
</evidence>
<dbReference type="PROSITE" id="PS50928">
    <property type="entry name" value="ABC_TM1"/>
    <property type="match status" value="1"/>
</dbReference>
<dbReference type="CDD" id="cd06261">
    <property type="entry name" value="TM_PBP2"/>
    <property type="match status" value="1"/>
</dbReference>
<feature type="transmembrane region" description="Helical" evidence="10">
    <location>
        <begin position="89"/>
        <end position="110"/>
    </location>
</feature>
<evidence type="ECO:0000313" key="14">
    <source>
        <dbReference type="Proteomes" id="UP000077037"/>
    </source>
</evidence>
<dbReference type="InterPro" id="IPR035906">
    <property type="entry name" value="MetI-like_sf"/>
</dbReference>
<feature type="domain" description="ABC transmembrane type-1" evidence="12">
    <location>
        <begin position="51"/>
        <end position="255"/>
    </location>
</feature>
<dbReference type="GO" id="GO:0005886">
    <property type="term" value="C:plasma membrane"/>
    <property type="evidence" value="ECO:0007669"/>
    <property type="project" value="UniProtKB-SubCell"/>
</dbReference>